<keyword evidence="2" id="KW-1185">Reference proteome</keyword>
<organism evidence="1 2">
    <name type="scientific">Armillaria gallica</name>
    <name type="common">Bulbous honey fungus</name>
    <name type="synonym">Armillaria bulbosa</name>
    <dbReference type="NCBI Taxonomy" id="47427"/>
    <lineage>
        <taxon>Eukaryota</taxon>
        <taxon>Fungi</taxon>
        <taxon>Dikarya</taxon>
        <taxon>Basidiomycota</taxon>
        <taxon>Agaricomycotina</taxon>
        <taxon>Agaricomycetes</taxon>
        <taxon>Agaricomycetidae</taxon>
        <taxon>Agaricales</taxon>
        <taxon>Marasmiineae</taxon>
        <taxon>Physalacriaceae</taxon>
        <taxon>Armillaria</taxon>
    </lineage>
</organism>
<protein>
    <submittedName>
        <fullName evidence="1">Uncharacterized protein</fullName>
    </submittedName>
</protein>
<name>A0A2H3DNW3_ARMGA</name>
<dbReference type="Gene3D" id="3.40.630.30">
    <property type="match status" value="1"/>
</dbReference>
<dbReference type="OrthoDB" id="47374at2759"/>
<gene>
    <name evidence="1" type="ORF">ARMGADRAFT_933914</name>
</gene>
<dbReference type="STRING" id="47427.A0A2H3DNW3"/>
<evidence type="ECO:0000313" key="1">
    <source>
        <dbReference type="EMBL" id="PBK90767.1"/>
    </source>
</evidence>
<sequence>MYAESLTEIALPLKKALGSESLELVFRAASSHHQPKIHKIYLYIQISNGDSKKFYGRRSFREAGIHKGYYKKIAPHDA</sequence>
<dbReference type="Proteomes" id="UP000217790">
    <property type="component" value="Unassembled WGS sequence"/>
</dbReference>
<reference evidence="2" key="1">
    <citation type="journal article" date="2017" name="Nat. Ecol. Evol.">
        <title>Genome expansion and lineage-specific genetic innovations in the forest pathogenic fungi Armillaria.</title>
        <authorList>
            <person name="Sipos G."/>
            <person name="Prasanna A.N."/>
            <person name="Walter M.C."/>
            <person name="O'Connor E."/>
            <person name="Balint B."/>
            <person name="Krizsan K."/>
            <person name="Kiss B."/>
            <person name="Hess J."/>
            <person name="Varga T."/>
            <person name="Slot J."/>
            <person name="Riley R."/>
            <person name="Boka B."/>
            <person name="Rigling D."/>
            <person name="Barry K."/>
            <person name="Lee J."/>
            <person name="Mihaltcheva S."/>
            <person name="LaButti K."/>
            <person name="Lipzen A."/>
            <person name="Waldron R."/>
            <person name="Moloney N.M."/>
            <person name="Sperisen C."/>
            <person name="Kredics L."/>
            <person name="Vagvoelgyi C."/>
            <person name="Patrignani A."/>
            <person name="Fitzpatrick D."/>
            <person name="Nagy I."/>
            <person name="Doyle S."/>
            <person name="Anderson J.B."/>
            <person name="Grigoriev I.V."/>
            <person name="Gueldener U."/>
            <person name="Muensterkoetter M."/>
            <person name="Nagy L.G."/>
        </authorList>
    </citation>
    <scope>NUCLEOTIDE SEQUENCE [LARGE SCALE GENOMIC DNA]</scope>
    <source>
        <strain evidence="2">Ar21-2</strain>
    </source>
</reference>
<dbReference type="InterPro" id="IPR016181">
    <property type="entry name" value="Acyl_CoA_acyltransferase"/>
</dbReference>
<dbReference type="SUPFAM" id="SSF55729">
    <property type="entry name" value="Acyl-CoA N-acyltransferases (Nat)"/>
    <property type="match status" value="1"/>
</dbReference>
<evidence type="ECO:0000313" key="2">
    <source>
        <dbReference type="Proteomes" id="UP000217790"/>
    </source>
</evidence>
<accession>A0A2H3DNW3</accession>
<dbReference type="AlphaFoldDB" id="A0A2H3DNW3"/>
<dbReference type="InParanoid" id="A0A2H3DNW3"/>
<proteinExistence type="predicted"/>
<dbReference type="EMBL" id="KZ293664">
    <property type="protein sequence ID" value="PBK90767.1"/>
    <property type="molecule type" value="Genomic_DNA"/>
</dbReference>